<dbReference type="PANTHER" id="PTHR21022">
    <property type="entry name" value="PREPHENATE DEHYDRATASE P PROTEIN"/>
    <property type="match status" value="1"/>
</dbReference>
<dbReference type="PROSITE" id="PS00857">
    <property type="entry name" value="PREPHENATE_DEHYDR_1"/>
    <property type="match status" value="1"/>
</dbReference>
<dbReference type="SUPFAM" id="SSF48600">
    <property type="entry name" value="Chorismate mutase II"/>
    <property type="match status" value="1"/>
</dbReference>
<feature type="domain" description="Prephenate dehydratase" evidence="21">
    <location>
        <begin position="96"/>
        <end position="277"/>
    </location>
</feature>
<evidence type="ECO:0000256" key="9">
    <source>
        <dbReference type="ARBA" id="ARBA00022490"/>
    </source>
</evidence>
<keyword evidence="11" id="KW-0057">Aromatic amino acid biosynthesis</keyword>
<evidence type="ECO:0000259" key="20">
    <source>
        <dbReference type="PROSITE" id="PS51168"/>
    </source>
</evidence>
<dbReference type="InterPro" id="IPR036263">
    <property type="entry name" value="Chorismate_II_sf"/>
</dbReference>
<dbReference type="AlphaFoldDB" id="A6G281"/>
<dbReference type="EMBL" id="ABCS01000014">
    <property type="protein sequence ID" value="EDM80050.1"/>
    <property type="molecule type" value="Genomic_DNA"/>
</dbReference>
<evidence type="ECO:0000256" key="17">
    <source>
        <dbReference type="ARBA" id="ARBA00031520"/>
    </source>
</evidence>
<dbReference type="InterPro" id="IPR001086">
    <property type="entry name" value="Preph_deHydtase"/>
</dbReference>
<dbReference type="EC" id="4.2.1.51" evidence="7"/>
<comment type="pathway">
    <text evidence="5">Metabolic intermediate biosynthesis; prephenate biosynthesis; prephenate from chorismate: step 1/1.</text>
</comment>
<gene>
    <name evidence="23" type="ORF">PPSIR1_20524</name>
</gene>
<evidence type="ECO:0000256" key="10">
    <source>
        <dbReference type="ARBA" id="ARBA00022605"/>
    </source>
</evidence>
<dbReference type="InterPro" id="IPR045865">
    <property type="entry name" value="ACT-like_dom_sf"/>
</dbReference>
<dbReference type="GO" id="GO:0009094">
    <property type="term" value="P:L-phenylalanine biosynthetic process"/>
    <property type="evidence" value="ECO:0007669"/>
    <property type="project" value="UniProtKB-UniPathway"/>
</dbReference>
<dbReference type="EC" id="5.4.99.5" evidence="6"/>
<keyword evidence="24" id="KW-1185">Reference proteome</keyword>
<reference evidence="23 24" key="1">
    <citation type="submission" date="2007-06" db="EMBL/GenBank/DDBJ databases">
        <authorList>
            <person name="Shimkets L."/>
            <person name="Ferriera S."/>
            <person name="Johnson J."/>
            <person name="Kravitz S."/>
            <person name="Beeson K."/>
            <person name="Sutton G."/>
            <person name="Rogers Y.-H."/>
            <person name="Friedman R."/>
            <person name="Frazier M."/>
            <person name="Venter J.C."/>
        </authorList>
    </citation>
    <scope>NUCLEOTIDE SEQUENCE [LARGE SCALE GENOMIC DNA]</scope>
    <source>
        <strain evidence="23 24">SIR-1</strain>
    </source>
</reference>
<evidence type="ECO:0000256" key="5">
    <source>
        <dbReference type="ARBA" id="ARBA00004817"/>
    </source>
</evidence>
<dbReference type="CDD" id="cd13630">
    <property type="entry name" value="PBP2_PDT_1"/>
    <property type="match status" value="1"/>
</dbReference>
<evidence type="ECO:0000256" key="15">
    <source>
        <dbReference type="ARBA" id="ARBA00023268"/>
    </source>
</evidence>
<dbReference type="SUPFAM" id="SSF55021">
    <property type="entry name" value="ACT-like"/>
    <property type="match status" value="1"/>
</dbReference>
<dbReference type="Proteomes" id="UP000005801">
    <property type="component" value="Unassembled WGS sequence"/>
</dbReference>
<dbReference type="Gene3D" id="3.40.190.10">
    <property type="entry name" value="Periplasmic binding protein-like II"/>
    <property type="match status" value="2"/>
</dbReference>
<keyword evidence="12" id="KW-0584">Phenylalanine biosynthesis</keyword>
<feature type="site" description="Essential for prephenate dehydratase activity" evidence="19">
    <location>
        <position position="270"/>
    </location>
</feature>
<dbReference type="InterPro" id="IPR008242">
    <property type="entry name" value="Chor_mutase/pphenate_deHydtase"/>
</dbReference>
<evidence type="ECO:0000256" key="14">
    <source>
        <dbReference type="ARBA" id="ARBA00023239"/>
    </source>
</evidence>
<evidence type="ECO:0000313" key="23">
    <source>
        <dbReference type="EMBL" id="EDM80050.1"/>
    </source>
</evidence>
<dbReference type="RefSeq" id="WP_006970830.1">
    <property type="nucleotide sequence ID" value="NZ_ABCS01000014.1"/>
</dbReference>
<dbReference type="GO" id="GO:0005737">
    <property type="term" value="C:cytoplasm"/>
    <property type="evidence" value="ECO:0007669"/>
    <property type="project" value="UniProtKB-SubCell"/>
</dbReference>
<dbReference type="UniPathway" id="UPA00121">
    <property type="reaction ID" value="UER00345"/>
</dbReference>
<protein>
    <recommendedName>
        <fullName evidence="8">Bifunctional chorismate mutase/prephenate dehydratase</fullName>
        <ecNumber evidence="7">4.2.1.51</ecNumber>
        <ecNumber evidence="6">5.4.99.5</ecNumber>
    </recommendedName>
    <alternativeName>
        <fullName evidence="17">Chorismate mutase-prephenate dehydratase</fullName>
    </alternativeName>
    <alternativeName>
        <fullName evidence="16">p-protein</fullName>
    </alternativeName>
</protein>
<dbReference type="eggNOG" id="COG0077">
    <property type="taxonomic scope" value="Bacteria"/>
</dbReference>
<evidence type="ECO:0000256" key="13">
    <source>
        <dbReference type="ARBA" id="ARBA00023235"/>
    </source>
</evidence>
<comment type="function">
    <text evidence="2">Catalyzes the Claisen rearrangement of chorismate to prephenate and the decarboxylation/dehydration of prephenate to phenylpyruvate.</text>
</comment>
<keyword evidence="13" id="KW-0413">Isomerase</keyword>
<evidence type="ECO:0000256" key="4">
    <source>
        <dbReference type="ARBA" id="ARBA00004741"/>
    </source>
</evidence>
<comment type="catalytic activity">
    <reaction evidence="1">
        <text>chorismate = prephenate</text>
        <dbReference type="Rhea" id="RHEA:13897"/>
        <dbReference type="ChEBI" id="CHEBI:29748"/>
        <dbReference type="ChEBI" id="CHEBI:29934"/>
        <dbReference type="EC" id="5.4.99.5"/>
    </reaction>
</comment>
<evidence type="ECO:0000256" key="16">
    <source>
        <dbReference type="ARBA" id="ARBA00031175"/>
    </source>
</evidence>
<dbReference type="Pfam" id="PF01842">
    <property type="entry name" value="ACT"/>
    <property type="match status" value="1"/>
</dbReference>
<evidence type="ECO:0000259" key="21">
    <source>
        <dbReference type="PROSITE" id="PS51171"/>
    </source>
</evidence>
<evidence type="ECO:0000256" key="19">
    <source>
        <dbReference type="PIRSR" id="PIRSR001500-2"/>
    </source>
</evidence>
<evidence type="ECO:0000256" key="11">
    <source>
        <dbReference type="ARBA" id="ARBA00023141"/>
    </source>
</evidence>
<dbReference type="PROSITE" id="PS51671">
    <property type="entry name" value="ACT"/>
    <property type="match status" value="1"/>
</dbReference>
<dbReference type="Gene3D" id="1.20.59.10">
    <property type="entry name" value="Chorismate mutase"/>
    <property type="match status" value="1"/>
</dbReference>
<evidence type="ECO:0000256" key="12">
    <source>
        <dbReference type="ARBA" id="ARBA00023222"/>
    </source>
</evidence>
<comment type="subcellular location">
    <subcellularLocation>
        <location evidence="3">Cytoplasm</location>
    </subcellularLocation>
</comment>
<dbReference type="GO" id="GO:0004664">
    <property type="term" value="F:prephenate dehydratase activity"/>
    <property type="evidence" value="ECO:0007669"/>
    <property type="project" value="UniProtKB-EC"/>
</dbReference>
<evidence type="ECO:0000256" key="2">
    <source>
        <dbReference type="ARBA" id="ARBA00002364"/>
    </source>
</evidence>
<evidence type="ECO:0000256" key="6">
    <source>
        <dbReference type="ARBA" id="ARBA00012404"/>
    </source>
</evidence>
<keyword evidence="9" id="KW-0963">Cytoplasm</keyword>
<dbReference type="InterPro" id="IPR018528">
    <property type="entry name" value="Preph_deHydtase_CS"/>
</dbReference>
<keyword evidence="10" id="KW-0028">Amino-acid biosynthesis</keyword>
<dbReference type="PIRSF" id="PIRSF001500">
    <property type="entry name" value="Chor_mut_pdt_Ppr"/>
    <property type="match status" value="1"/>
</dbReference>
<dbReference type="InterPro" id="IPR002701">
    <property type="entry name" value="CM_II_prokaryot"/>
</dbReference>
<dbReference type="InterPro" id="IPR002912">
    <property type="entry name" value="ACT_dom"/>
</dbReference>
<dbReference type="PROSITE" id="PS51171">
    <property type="entry name" value="PREPHENATE_DEHYDR_3"/>
    <property type="match status" value="1"/>
</dbReference>
<comment type="caution">
    <text evidence="23">The sequence shown here is derived from an EMBL/GenBank/DDBJ whole genome shotgun (WGS) entry which is preliminary data.</text>
</comment>
<evidence type="ECO:0000313" key="24">
    <source>
        <dbReference type="Proteomes" id="UP000005801"/>
    </source>
</evidence>
<dbReference type="UniPathway" id="UPA00120">
    <property type="reaction ID" value="UER00203"/>
</dbReference>
<sequence>MTDERPRPLAELRAEIDTIDRELVALLERRAKVVTEVGEHKRGSGGPIYAPHREAEVLQRAIDEAARVGGTMPPRTVEAVFREIMSGSFALERALRIGYLGPRGSFSHQAAVAQFGSSVAYEELRAIEAVFVEVRRGRVDYGLVPIENSTGGSIRETLDAFAEHGPHLSIYAEVVMRIRHTLHGCCEPSQVRRIHSKPEAFAQCRRFLAEQYPQAELVPAASTSAAVIHVRERAEAGELGDAAVASTLAGTLYGVPALFEGIEDRPNNLTRFMVLAREAAQPSGEDKTSLSFTIQDGSGTLVDVLSCFASEGVNLSHIDKRPSGLENWTYSFFVDALAHREDANLQRALERARPHCRALTVLGSYPRSRRIL</sequence>
<dbReference type="OrthoDB" id="9802281at2"/>
<comment type="catalytic activity">
    <reaction evidence="18">
        <text>prephenate + H(+) = 3-phenylpyruvate + CO2 + H2O</text>
        <dbReference type="Rhea" id="RHEA:21648"/>
        <dbReference type="ChEBI" id="CHEBI:15377"/>
        <dbReference type="ChEBI" id="CHEBI:15378"/>
        <dbReference type="ChEBI" id="CHEBI:16526"/>
        <dbReference type="ChEBI" id="CHEBI:18005"/>
        <dbReference type="ChEBI" id="CHEBI:29934"/>
        <dbReference type="EC" id="4.2.1.51"/>
    </reaction>
</comment>
<keyword evidence="15" id="KW-0511">Multifunctional enzyme</keyword>
<feature type="domain" description="Chorismate mutase" evidence="20">
    <location>
        <begin position="3"/>
        <end position="96"/>
    </location>
</feature>
<evidence type="ECO:0000259" key="22">
    <source>
        <dbReference type="PROSITE" id="PS51671"/>
    </source>
</evidence>
<comment type="pathway">
    <text evidence="4">Amino-acid biosynthesis; L-phenylalanine biosynthesis; phenylpyruvate from prephenate: step 1/1.</text>
</comment>
<keyword evidence="14" id="KW-0456">Lyase</keyword>
<dbReference type="Gene3D" id="3.30.70.260">
    <property type="match status" value="1"/>
</dbReference>
<dbReference type="Pfam" id="PF01817">
    <property type="entry name" value="CM_2"/>
    <property type="match status" value="1"/>
</dbReference>
<evidence type="ECO:0000256" key="3">
    <source>
        <dbReference type="ARBA" id="ARBA00004496"/>
    </source>
</evidence>
<accession>A6G281</accession>
<dbReference type="PROSITE" id="PS51168">
    <property type="entry name" value="CHORISMATE_MUT_2"/>
    <property type="match status" value="1"/>
</dbReference>
<dbReference type="Pfam" id="PF00800">
    <property type="entry name" value="PDT"/>
    <property type="match status" value="1"/>
</dbReference>
<proteinExistence type="predicted"/>
<dbReference type="NCBIfam" id="NF008865">
    <property type="entry name" value="PRK11898.1"/>
    <property type="match status" value="1"/>
</dbReference>
<dbReference type="STRING" id="391625.PPSIR1_20524"/>
<dbReference type="CDD" id="cd04905">
    <property type="entry name" value="ACT_CM-PDT"/>
    <property type="match status" value="1"/>
</dbReference>
<feature type="domain" description="ACT" evidence="22">
    <location>
        <begin position="289"/>
        <end position="366"/>
    </location>
</feature>
<dbReference type="SUPFAM" id="SSF53850">
    <property type="entry name" value="Periplasmic binding protein-like II"/>
    <property type="match status" value="1"/>
</dbReference>
<dbReference type="InterPro" id="IPR036979">
    <property type="entry name" value="CM_dom_sf"/>
</dbReference>
<dbReference type="PANTHER" id="PTHR21022:SF19">
    <property type="entry name" value="PREPHENATE DEHYDRATASE-RELATED"/>
    <property type="match status" value="1"/>
</dbReference>
<dbReference type="SMART" id="SM00830">
    <property type="entry name" value="CM_2"/>
    <property type="match status" value="1"/>
</dbReference>
<dbReference type="GO" id="GO:0046417">
    <property type="term" value="P:chorismate metabolic process"/>
    <property type="evidence" value="ECO:0007669"/>
    <property type="project" value="InterPro"/>
</dbReference>
<evidence type="ECO:0000256" key="1">
    <source>
        <dbReference type="ARBA" id="ARBA00000824"/>
    </source>
</evidence>
<evidence type="ECO:0000256" key="18">
    <source>
        <dbReference type="ARBA" id="ARBA00047848"/>
    </source>
</evidence>
<dbReference type="GO" id="GO:0004106">
    <property type="term" value="F:chorismate mutase activity"/>
    <property type="evidence" value="ECO:0007669"/>
    <property type="project" value="UniProtKB-EC"/>
</dbReference>
<name>A6G281_9BACT</name>
<evidence type="ECO:0000256" key="8">
    <source>
        <dbReference type="ARBA" id="ARBA00014401"/>
    </source>
</evidence>
<evidence type="ECO:0000256" key="7">
    <source>
        <dbReference type="ARBA" id="ARBA00013147"/>
    </source>
</evidence>
<organism evidence="23 24">
    <name type="scientific">Plesiocystis pacifica SIR-1</name>
    <dbReference type="NCBI Taxonomy" id="391625"/>
    <lineage>
        <taxon>Bacteria</taxon>
        <taxon>Pseudomonadati</taxon>
        <taxon>Myxococcota</taxon>
        <taxon>Polyangia</taxon>
        <taxon>Nannocystales</taxon>
        <taxon>Nannocystaceae</taxon>
        <taxon>Plesiocystis</taxon>
    </lineage>
</organism>